<name>D2VJN0_NAEGR</name>
<sequence>MHSINYSILFVPEIACQILSFIPNDAILIMLRRMVGLCHRACDGITSQQSYIRKMLREREELTCCTVKDIECVGNYLGLKKFAMDAKLILSGVDQLKEKHVSLINRFTELEFEGCEINPRILLSILNPHDCNLRKLHFSNSQCDTSQLPKRQPVRITPTLSSISFKNVYQREHNPFNSIVQFLDMKSSQYRKLVFNSPISEEDCKLVQASIGNLRNVKFLNQKQNFKVPPCAKNMESISVPSIEHEIPSKINQINLIHSPESHPFVCGSISFAFRLLFPNAKVSFKPFESSRKKRKNFIMLNDLSEELFPKDYSLITLQNQVYKQINNFVEHPLPEFPVDQLMIDYCECVLNSPAEHSQQNRTKLVQLIDSINRKGSFKLAKRSVLDKYSEVIQTYSSLVGEEDELFNKAVVAWNRASNHLEELSVNSSLYDRMGEFLLELNQIVEEMLKEAEMMNLPRKILLRALWYSDEFVECYDDLNFE</sequence>
<dbReference type="InParanoid" id="D2VJN0"/>
<dbReference type="GeneID" id="8852129"/>
<dbReference type="VEuPathDB" id="AmoebaDB:NAEGRDRAFT_58408"/>
<dbReference type="EMBL" id="GG738876">
    <property type="protein sequence ID" value="EFC43059.1"/>
    <property type="molecule type" value="Genomic_DNA"/>
</dbReference>
<organism evidence="2">
    <name type="scientific">Naegleria gruberi</name>
    <name type="common">Amoeba</name>
    <dbReference type="NCBI Taxonomy" id="5762"/>
    <lineage>
        <taxon>Eukaryota</taxon>
        <taxon>Discoba</taxon>
        <taxon>Heterolobosea</taxon>
        <taxon>Tetramitia</taxon>
        <taxon>Eutetramitia</taxon>
        <taxon>Vahlkampfiidae</taxon>
        <taxon>Naegleria</taxon>
    </lineage>
</organism>
<protein>
    <submittedName>
        <fullName evidence="1">Predicted protein</fullName>
    </submittedName>
</protein>
<proteinExistence type="predicted"/>
<dbReference type="KEGG" id="ngr:NAEGRDRAFT_58408"/>
<evidence type="ECO:0000313" key="1">
    <source>
        <dbReference type="EMBL" id="EFC43059.1"/>
    </source>
</evidence>
<dbReference type="AlphaFoldDB" id="D2VJN0"/>
<reference evidence="1 2" key="1">
    <citation type="journal article" date="2010" name="Cell">
        <title>The genome of Naegleria gruberi illuminates early eukaryotic versatility.</title>
        <authorList>
            <person name="Fritz-Laylin L.K."/>
            <person name="Prochnik S.E."/>
            <person name="Ginger M.L."/>
            <person name="Dacks J.B."/>
            <person name="Carpenter M.L."/>
            <person name="Field M.C."/>
            <person name="Kuo A."/>
            <person name="Paredez A."/>
            <person name="Chapman J."/>
            <person name="Pham J."/>
            <person name="Shu S."/>
            <person name="Neupane R."/>
            <person name="Cipriano M."/>
            <person name="Mancuso J."/>
            <person name="Tu H."/>
            <person name="Salamov A."/>
            <person name="Lindquist E."/>
            <person name="Shapiro H."/>
            <person name="Lucas S."/>
            <person name="Grigoriev I.V."/>
            <person name="Cande W.Z."/>
            <person name="Fulton C."/>
            <person name="Rokhsar D.S."/>
            <person name="Dawson S.C."/>
        </authorList>
    </citation>
    <scope>NUCLEOTIDE SEQUENCE [LARGE SCALE GENOMIC DNA]</scope>
    <source>
        <strain evidence="1 2">NEG-M</strain>
    </source>
</reference>
<dbReference type="Proteomes" id="UP000006671">
    <property type="component" value="Unassembled WGS sequence"/>
</dbReference>
<gene>
    <name evidence="1" type="ORF">NAEGRDRAFT_58408</name>
</gene>
<evidence type="ECO:0000313" key="2">
    <source>
        <dbReference type="Proteomes" id="UP000006671"/>
    </source>
</evidence>
<accession>D2VJN0</accession>
<dbReference type="RefSeq" id="XP_002675803.1">
    <property type="nucleotide sequence ID" value="XM_002675757.1"/>
</dbReference>
<keyword evidence="2" id="KW-1185">Reference proteome</keyword>